<dbReference type="GO" id="GO:0008270">
    <property type="term" value="F:zinc ion binding"/>
    <property type="evidence" value="ECO:0007669"/>
    <property type="project" value="UniProtKB-KW"/>
</dbReference>
<evidence type="ECO:0000256" key="8">
    <source>
        <dbReference type="SAM" id="MobiDB-lite"/>
    </source>
</evidence>
<protein>
    <recommendedName>
        <fullName evidence="9">C2H2-type domain-containing protein</fullName>
    </recommendedName>
</protein>
<dbReference type="GO" id="GO:0005634">
    <property type="term" value="C:nucleus"/>
    <property type="evidence" value="ECO:0007669"/>
    <property type="project" value="UniProtKB-SubCell"/>
</dbReference>
<dbReference type="EMBL" id="KB467832">
    <property type="protein sequence ID" value="PCH34626.1"/>
    <property type="molecule type" value="Genomic_DNA"/>
</dbReference>
<feature type="compositionally biased region" description="Polar residues" evidence="8">
    <location>
        <begin position="220"/>
        <end position="238"/>
    </location>
</feature>
<accession>A0A2H3IXE2</accession>
<keyword evidence="11" id="KW-1185">Reference proteome</keyword>
<gene>
    <name evidence="10" type="ORF">WOLCODRAFT_165704</name>
</gene>
<organism evidence="10 11">
    <name type="scientific">Wolfiporia cocos (strain MD-104)</name>
    <name type="common">Brown rot fungus</name>
    <dbReference type="NCBI Taxonomy" id="742152"/>
    <lineage>
        <taxon>Eukaryota</taxon>
        <taxon>Fungi</taxon>
        <taxon>Dikarya</taxon>
        <taxon>Basidiomycota</taxon>
        <taxon>Agaricomycotina</taxon>
        <taxon>Agaricomycetes</taxon>
        <taxon>Polyporales</taxon>
        <taxon>Phaeolaceae</taxon>
        <taxon>Wolfiporia</taxon>
    </lineage>
</organism>
<evidence type="ECO:0000259" key="9">
    <source>
        <dbReference type="PROSITE" id="PS50157"/>
    </source>
</evidence>
<feature type="domain" description="C2H2-type" evidence="9">
    <location>
        <begin position="268"/>
        <end position="295"/>
    </location>
</feature>
<dbReference type="InterPro" id="IPR036236">
    <property type="entry name" value="Znf_C2H2_sf"/>
</dbReference>
<keyword evidence="4 7" id="KW-0863">Zinc-finger</keyword>
<dbReference type="Gene3D" id="3.30.160.60">
    <property type="entry name" value="Classic Zinc Finger"/>
    <property type="match status" value="1"/>
</dbReference>
<dbReference type="PANTHER" id="PTHR16515:SF49">
    <property type="entry name" value="GASTRULA ZINC FINGER PROTEIN XLCGF49.1-LIKE-RELATED"/>
    <property type="match status" value="1"/>
</dbReference>
<keyword evidence="6" id="KW-0539">Nucleus</keyword>
<keyword evidence="3" id="KW-0677">Repeat</keyword>
<proteinExistence type="predicted"/>
<dbReference type="AlphaFoldDB" id="A0A2H3IXE2"/>
<feature type="region of interest" description="Disordered" evidence="8">
    <location>
        <begin position="216"/>
        <end position="270"/>
    </location>
</feature>
<evidence type="ECO:0000256" key="4">
    <source>
        <dbReference type="ARBA" id="ARBA00022771"/>
    </source>
</evidence>
<feature type="domain" description="C2H2-type" evidence="9">
    <location>
        <begin position="298"/>
        <end position="328"/>
    </location>
</feature>
<dbReference type="Proteomes" id="UP000218811">
    <property type="component" value="Unassembled WGS sequence"/>
</dbReference>
<evidence type="ECO:0000313" key="11">
    <source>
        <dbReference type="Proteomes" id="UP000218811"/>
    </source>
</evidence>
<evidence type="ECO:0000256" key="7">
    <source>
        <dbReference type="PROSITE-ProRule" id="PRU00042"/>
    </source>
</evidence>
<dbReference type="PANTHER" id="PTHR16515">
    <property type="entry name" value="PR DOMAIN ZINC FINGER PROTEIN"/>
    <property type="match status" value="1"/>
</dbReference>
<name>A0A2H3IXE2_WOLCO</name>
<dbReference type="GO" id="GO:0010468">
    <property type="term" value="P:regulation of gene expression"/>
    <property type="evidence" value="ECO:0007669"/>
    <property type="project" value="TreeGrafter"/>
</dbReference>
<keyword evidence="5" id="KW-0862">Zinc</keyword>
<evidence type="ECO:0000256" key="6">
    <source>
        <dbReference type="ARBA" id="ARBA00023242"/>
    </source>
</evidence>
<evidence type="ECO:0000256" key="1">
    <source>
        <dbReference type="ARBA" id="ARBA00004123"/>
    </source>
</evidence>
<keyword evidence="2" id="KW-0479">Metal-binding</keyword>
<dbReference type="SMART" id="SM00355">
    <property type="entry name" value="ZnF_C2H2"/>
    <property type="match status" value="3"/>
</dbReference>
<reference evidence="10 11" key="1">
    <citation type="journal article" date="2012" name="Science">
        <title>The Paleozoic origin of enzymatic lignin decomposition reconstructed from 31 fungal genomes.</title>
        <authorList>
            <person name="Floudas D."/>
            <person name="Binder M."/>
            <person name="Riley R."/>
            <person name="Barry K."/>
            <person name="Blanchette R.A."/>
            <person name="Henrissat B."/>
            <person name="Martinez A.T."/>
            <person name="Otillar R."/>
            <person name="Spatafora J.W."/>
            <person name="Yadav J.S."/>
            <person name="Aerts A."/>
            <person name="Benoit I."/>
            <person name="Boyd A."/>
            <person name="Carlson A."/>
            <person name="Copeland A."/>
            <person name="Coutinho P.M."/>
            <person name="de Vries R.P."/>
            <person name="Ferreira P."/>
            <person name="Findley K."/>
            <person name="Foster B."/>
            <person name="Gaskell J."/>
            <person name="Glotzer D."/>
            <person name="Gorecki P."/>
            <person name="Heitman J."/>
            <person name="Hesse C."/>
            <person name="Hori C."/>
            <person name="Igarashi K."/>
            <person name="Jurgens J.A."/>
            <person name="Kallen N."/>
            <person name="Kersten P."/>
            <person name="Kohler A."/>
            <person name="Kuees U."/>
            <person name="Kumar T.K.A."/>
            <person name="Kuo A."/>
            <person name="LaButti K."/>
            <person name="Larrondo L.F."/>
            <person name="Lindquist E."/>
            <person name="Ling A."/>
            <person name="Lombard V."/>
            <person name="Lucas S."/>
            <person name="Lundell T."/>
            <person name="Martin R."/>
            <person name="McLaughlin D.J."/>
            <person name="Morgenstern I."/>
            <person name="Morin E."/>
            <person name="Murat C."/>
            <person name="Nagy L.G."/>
            <person name="Nolan M."/>
            <person name="Ohm R.A."/>
            <person name="Patyshakuliyeva A."/>
            <person name="Rokas A."/>
            <person name="Ruiz-Duenas F.J."/>
            <person name="Sabat G."/>
            <person name="Salamov A."/>
            <person name="Samejima M."/>
            <person name="Schmutz J."/>
            <person name="Slot J.C."/>
            <person name="St John F."/>
            <person name="Stenlid J."/>
            <person name="Sun H."/>
            <person name="Sun S."/>
            <person name="Syed K."/>
            <person name="Tsang A."/>
            <person name="Wiebenga A."/>
            <person name="Young D."/>
            <person name="Pisabarro A."/>
            <person name="Eastwood D.C."/>
            <person name="Martin F."/>
            <person name="Cullen D."/>
            <person name="Grigoriev I.V."/>
            <person name="Hibbett D.S."/>
        </authorList>
    </citation>
    <scope>NUCLEOTIDE SEQUENCE [LARGE SCALE GENOMIC DNA]</scope>
    <source>
        <strain evidence="10 11">MD-104</strain>
    </source>
</reference>
<dbReference type="OrthoDB" id="8117402at2759"/>
<dbReference type="InterPro" id="IPR013087">
    <property type="entry name" value="Znf_C2H2_type"/>
</dbReference>
<evidence type="ECO:0000256" key="3">
    <source>
        <dbReference type="ARBA" id="ARBA00022737"/>
    </source>
</evidence>
<evidence type="ECO:0000313" key="10">
    <source>
        <dbReference type="EMBL" id="PCH34626.1"/>
    </source>
</evidence>
<dbReference type="PROSITE" id="PS00028">
    <property type="entry name" value="ZINC_FINGER_C2H2_1"/>
    <property type="match status" value="2"/>
</dbReference>
<feature type="compositionally biased region" description="Basic and acidic residues" evidence="8">
    <location>
        <begin position="256"/>
        <end position="270"/>
    </location>
</feature>
<comment type="subcellular location">
    <subcellularLocation>
        <location evidence="1">Nucleus</location>
    </subcellularLocation>
</comment>
<evidence type="ECO:0000256" key="5">
    <source>
        <dbReference type="ARBA" id="ARBA00022833"/>
    </source>
</evidence>
<evidence type="ECO:0000256" key="2">
    <source>
        <dbReference type="ARBA" id="ARBA00022723"/>
    </source>
</evidence>
<sequence>MTSFSLPLTDLSRFELHFRGAEQPLLSPRCLSRPDNNDLSSSKLSACQIHVKAYDDPHTGQKTWRISLSHGPSKSEIARDPVQDVFGTDIQCPESLFDELDWFLPTAETGCQSISALPHLATDGDLLSMLSNNMVASDTAATLTSSNWPFDASHPAASTSISSLDGALHYDGDVTMSLSSGDCAPMAVDASNIASASPEHFEQRLMSCVSEFDAWPPTPVSQRSPSVDATSDASTSMPETPDSRQSDSPSYGSPQNKDDPNNDPNRKYPCRHCDRRFLREYTRKVHEMTHQPKLQHPYACGVPNCTSRFSRQHDRLRHEVLKHGRECPWTCESCGKFFSAEKNLVRHICSPYRRVVGPE</sequence>
<dbReference type="SUPFAM" id="SSF57667">
    <property type="entry name" value="beta-beta-alpha zinc fingers"/>
    <property type="match status" value="1"/>
</dbReference>
<dbReference type="PROSITE" id="PS50157">
    <property type="entry name" value="ZINC_FINGER_C2H2_2"/>
    <property type="match status" value="3"/>
</dbReference>
<dbReference type="InterPro" id="IPR050331">
    <property type="entry name" value="Zinc_finger"/>
</dbReference>
<feature type="domain" description="C2H2-type" evidence="9">
    <location>
        <begin position="329"/>
        <end position="347"/>
    </location>
</feature>
<dbReference type="STRING" id="742152.A0A2H3IXE2"/>